<reference evidence="1 2" key="1">
    <citation type="submission" date="2019-03" db="EMBL/GenBank/DDBJ databases">
        <title>Jiella endophytica sp. nov., a novel endophytic bacterium isolated from root of Ficus microcarpa Linn. f.</title>
        <authorList>
            <person name="Tuo L."/>
        </authorList>
    </citation>
    <scope>NUCLEOTIDE SEQUENCE [LARGE SCALE GENOMIC DNA]</scope>
    <source>
        <strain evidence="1 2">CBS5Q-3</strain>
    </source>
</reference>
<protein>
    <submittedName>
        <fullName evidence="1">DUF192 domain-containing protein</fullName>
    </submittedName>
</protein>
<dbReference type="OrthoDB" id="9808290at2"/>
<dbReference type="Proteomes" id="UP000298179">
    <property type="component" value="Unassembled WGS sequence"/>
</dbReference>
<evidence type="ECO:0000313" key="1">
    <source>
        <dbReference type="EMBL" id="TFF24871.1"/>
    </source>
</evidence>
<dbReference type="RefSeq" id="WP_134761040.1">
    <property type="nucleotide sequence ID" value="NZ_SOZD01000002.1"/>
</dbReference>
<keyword evidence="2" id="KW-1185">Reference proteome</keyword>
<dbReference type="AlphaFoldDB" id="A0A4Y8RNI7"/>
<dbReference type="PANTHER" id="PTHR37953">
    <property type="entry name" value="UPF0127 PROTEIN MJ1496"/>
    <property type="match status" value="1"/>
</dbReference>
<sequence>MPLKKLLAGLVVAVTAMLAAGYFALAEGDLSKAVLHTGSGDHTVMVELALTPKEREVGLMNRAEMPKDHGMLFRFDETREVAMWMKNTLIPLDMLFMDEEGKVVTIKTNAQPLSLAIIPSGQPVRYVLELNGGAAARYGVSIGDRLEHSAIPPE</sequence>
<evidence type="ECO:0000313" key="2">
    <source>
        <dbReference type="Proteomes" id="UP000298179"/>
    </source>
</evidence>
<dbReference type="Pfam" id="PF02643">
    <property type="entry name" value="DUF192"/>
    <property type="match status" value="1"/>
</dbReference>
<gene>
    <name evidence="1" type="ORF">E3C22_05635</name>
</gene>
<comment type="caution">
    <text evidence="1">The sequence shown here is derived from an EMBL/GenBank/DDBJ whole genome shotgun (WGS) entry which is preliminary data.</text>
</comment>
<name>A0A4Y8RNI7_9HYPH</name>
<organism evidence="1 2">
    <name type="scientific">Jiella endophytica</name>
    <dbReference type="NCBI Taxonomy" id="2558362"/>
    <lineage>
        <taxon>Bacteria</taxon>
        <taxon>Pseudomonadati</taxon>
        <taxon>Pseudomonadota</taxon>
        <taxon>Alphaproteobacteria</taxon>
        <taxon>Hyphomicrobiales</taxon>
        <taxon>Aurantimonadaceae</taxon>
        <taxon>Jiella</taxon>
    </lineage>
</organism>
<accession>A0A4Y8RNI7</accession>
<dbReference type="InterPro" id="IPR038695">
    <property type="entry name" value="Saro_0823-like_sf"/>
</dbReference>
<dbReference type="PANTHER" id="PTHR37953:SF1">
    <property type="entry name" value="UPF0127 PROTEIN MJ1496"/>
    <property type="match status" value="1"/>
</dbReference>
<proteinExistence type="predicted"/>
<dbReference type="Gene3D" id="2.60.120.1140">
    <property type="entry name" value="Protein of unknown function DUF192"/>
    <property type="match status" value="1"/>
</dbReference>
<dbReference type="EMBL" id="SOZD01000002">
    <property type="protein sequence ID" value="TFF24871.1"/>
    <property type="molecule type" value="Genomic_DNA"/>
</dbReference>
<dbReference type="InterPro" id="IPR003795">
    <property type="entry name" value="DUF192"/>
</dbReference>